<dbReference type="PROSITE" id="PS50206">
    <property type="entry name" value="RHODANESE_3"/>
    <property type="match status" value="2"/>
</dbReference>
<evidence type="ECO:0000313" key="4">
    <source>
        <dbReference type="EMBL" id="POY40912.1"/>
    </source>
</evidence>
<dbReference type="FunFam" id="3.40.250.10:FF:000001">
    <property type="entry name" value="Sulfurtransferase"/>
    <property type="match status" value="1"/>
</dbReference>
<dbReference type="Proteomes" id="UP000237310">
    <property type="component" value="Unassembled WGS sequence"/>
</dbReference>
<name>A0A2S5AEP6_9FLAO</name>
<keyword evidence="2" id="KW-0677">Repeat</keyword>
<dbReference type="PANTHER" id="PTHR11364">
    <property type="entry name" value="THIOSULFATE SULFERTANSFERASE"/>
    <property type="match status" value="1"/>
</dbReference>
<dbReference type="AlphaFoldDB" id="A0A2S5AEP6"/>
<evidence type="ECO:0000313" key="5">
    <source>
        <dbReference type="Proteomes" id="UP000237310"/>
    </source>
</evidence>
<gene>
    <name evidence="4" type="ORF">C3L50_05300</name>
</gene>
<dbReference type="CDD" id="cd01449">
    <property type="entry name" value="TST_Repeat_2"/>
    <property type="match status" value="1"/>
</dbReference>
<accession>A0A2S5AEP6</accession>
<reference evidence="4 5" key="1">
    <citation type="submission" date="2018-01" db="EMBL/GenBank/DDBJ databases">
        <authorList>
            <person name="Gaut B.S."/>
            <person name="Morton B.R."/>
            <person name="Clegg M.T."/>
            <person name="Duvall M.R."/>
        </authorList>
    </citation>
    <scope>NUCLEOTIDE SEQUENCE [LARGE SCALE GENOMIC DNA]</scope>
    <source>
        <strain evidence="4 5">HR-AY</strain>
    </source>
</reference>
<evidence type="ECO:0000256" key="2">
    <source>
        <dbReference type="ARBA" id="ARBA00022737"/>
    </source>
</evidence>
<sequence length="273" mass="30706">MTNPIVSVSWLQEHLNDSNLIVLEARLEQNHANLENQNSGLQIKGSRLFDIKNNFSDTRNPLPNTFPSTQQFTEECQKLGINKNSIIVVYDTLGIYSSPRAWWMFKTMGHSDVYVLDGGFPEWIREGLPTDNQIQTSSYPKGDFEAQLNPNAIKDKEQILENSETKEAVLIDARSSDRFHATLEEPRAGMRSGHIPGSMNVPFTELQRDGKYKSEAELKEILNLNDQPLIFTCGSGITACIVLLACELISDNPKAVYDGSWTEWGSSELPIQK</sequence>
<dbReference type="SUPFAM" id="SSF52821">
    <property type="entry name" value="Rhodanese/Cell cycle control phosphatase"/>
    <property type="match status" value="2"/>
</dbReference>
<protein>
    <submittedName>
        <fullName evidence="4">Sulfurtransferase</fullName>
    </submittedName>
</protein>
<feature type="domain" description="Rhodanese" evidence="3">
    <location>
        <begin position="164"/>
        <end position="273"/>
    </location>
</feature>
<dbReference type="CDD" id="cd01448">
    <property type="entry name" value="TST_Repeat_1"/>
    <property type="match status" value="1"/>
</dbReference>
<dbReference type="Pfam" id="PF00581">
    <property type="entry name" value="Rhodanese"/>
    <property type="match status" value="2"/>
</dbReference>
<keyword evidence="1 4" id="KW-0808">Transferase</keyword>
<dbReference type="RefSeq" id="WP_103805098.1">
    <property type="nucleotide sequence ID" value="NZ_PQVG01000002.1"/>
</dbReference>
<dbReference type="InterPro" id="IPR036873">
    <property type="entry name" value="Rhodanese-like_dom_sf"/>
</dbReference>
<evidence type="ECO:0000259" key="3">
    <source>
        <dbReference type="PROSITE" id="PS50206"/>
    </source>
</evidence>
<dbReference type="Gene3D" id="3.40.250.10">
    <property type="entry name" value="Rhodanese-like domain"/>
    <property type="match status" value="2"/>
</dbReference>
<comment type="caution">
    <text evidence="4">The sequence shown here is derived from an EMBL/GenBank/DDBJ whole genome shotgun (WGS) entry which is preliminary data.</text>
</comment>
<dbReference type="OrthoDB" id="9770030at2"/>
<dbReference type="GO" id="GO:0004792">
    <property type="term" value="F:thiosulfate-cyanide sulfurtransferase activity"/>
    <property type="evidence" value="ECO:0007669"/>
    <property type="project" value="TreeGrafter"/>
</dbReference>
<organism evidence="4 5">
    <name type="scientific">Flavobacterium alvei</name>
    <dbReference type="NCBI Taxonomy" id="2080416"/>
    <lineage>
        <taxon>Bacteria</taxon>
        <taxon>Pseudomonadati</taxon>
        <taxon>Bacteroidota</taxon>
        <taxon>Flavobacteriia</taxon>
        <taxon>Flavobacteriales</taxon>
        <taxon>Flavobacteriaceae</taxon>
        <taxon>Flavobacterium</taxon>
    </lineage>
</organism>
<keyword evidence="5" id="KW-1185">Reference proteome</keyword>
<dbReference type="PANTHER" id="PTHR11364:SF27">
    <property type="entry name" value="SULFURTRANSFERASE"/>
    <property type="match status" value="1"/>
</dbReference>
<proteinExistence type="predicted"/>
<dbReference type="InterPro" id="IPR001763">
    <property type="entry name" value="Rhodanese-like_dom"/>
</dbReference>
<dbReference type="EMBL" id="PQVG01000002">
    <property type="protein sequence ID" value="POY40912.1"/>
    <property type="molecule type" value="Genomic_DNA"/>
</dbReference>
<dbReference type="SMART" id="SM00450">
    <property type="entry name" value="RHOD"/>
    <property type="match status" value="2"/>
</dbReference>
<evidence type="ECO:0000256" key="1">
    <source>
        <dbReference type="ARBA" id="ARBA00022679"/>
    </source>
</evidence>
<dbReference type="InterPro" id="IPR045078">
    <property type="entry name" value="TST/MPST-like"/>
</dbReference>
<feature type="domain" description="Rhodanese" evidence="3">
    <location>
        <begin position="16"/>
        <end position="132"/>
    </location>
</feature>